<evidence type="ECO:0000313" key="3">
    <source>
        <dbReference type="Proteomes" id="UP001165160"/>
    </source>
</evidence>
<dbReference type="AlphaFoldDB" id="A0A9W7FBY9"/>
<comment type="caution">
    <text evidence="2">The sequence shown here is derived from an EMBL/GenBank/DDBJ whole genome shotgun (WGS) entry which is preliminary data.</text>
</comment>
<protein>
    <submittedName>
        <fullName evidence="2">Uncharacterized protein</fullName>
    </submittedName>
</protein>
<sequence>MEMISNKISSGNVRYGPLHVVSAETRGEVEEEIEIFDLATQPKQEGQRRKNQGFVLVTMLLLCVLAISSIHRSPKNENFPEISSHLKYHGNCFLPGDNPLLICKWKGDLEEFEHCMEVDDSSEISSDNAYFKRFEGEDKLEGYVEILKNLYHDSPPFSRNVMCGIFDENYPDVGINGLAFGLLVSVPSVNVRFDIGHIYGQWSIKRATTKATFENRDALDEIMKVFEVVSSFSKFAHTCGYTGEEGYSFIHSVSWASAISLKTEDPNVIWETIFTLNKAYQRGDVPIDVFGHSLHGLGHGAMFIGSAFADLNNYEVIMEGDVCGPEGAYEESVHFSEAALQIGIRVCGGGETKGSEATIEEQYMCASGLYMSYYTALDHKGYFNEKDFDYVRTCAHYPYAASCYKWTFRFATPFQIEKMWEKDPCDAATDDVFPSNAQRRGCIWGLATNWYVPYDLAVHRKVIDEGGDVKSIHSLVDFCAPYLQMNSTRADTSIERNRENWKVEWLTCIAGGVEYVAYDGIQNMTKVEVFCSQLLANYTGHSLSPGVAREGYRFCVEAGSSNFKSKDELYGSAYLPRINQTIGDVKCKSDVRNCLHGWRTDLFEGEE</sequence>
<evidence type="ECO:0000256" key="1">
    <source>
        <dbReference type="SAM" id="Phobius"/>
    </source>
</evidence>
<organism evidence="2 3">
    <name type="scientific">Triparma verrucosa</name>
    <dbReference type="NCBI Taxonomy" id="1606542"/>
    <lineage>
        <taxon>Eukaryota</taxon>
        <taxon>Sar</taxon>
        <taxon>Stramenopiles</taxon>
        <taxon>Ochrophyta</taxon>
        <taxon>Bolidophyceae</taxon>
        <taxon>Parmales</taxon>
        <taxon>Triparmaceae</taxon>
        <taxon>Triparma</taxon>
    </lineage>
</organism>
<reference evidence="3" key="1">
    <citation type="journal article" date="2023" name="Commun. Biol.">
        <title>Genome analysis of Parmales, the sister group of diatoms, reveals the evolutionary specialization of diatoms from phago-mixotrophs to photoautotrophs.</title>
        <authorList>
            <person name="Ban H."/>
            <person name="Sato S."/>
            <person name="Yoshikawa S."/>
            <person name="Yamada K."/>
            <person name="Nakamura Y."/>
            <person name="Ichinomiya M."/>
            <person name="Sato N."/>
            <person name="Blanc-Mathieu R."/>
            <person name="Endo H."/>
            <person name="Kuwata A."/>
            <person name="Ogata H."/>
        </authorList>
    </citation>
    <scope>NUCLEOTIDE SEQUENCE [LARGE SCALE GENOMIC DNA]</scope>
    <source>
        <strain evidence="3">NIES 3699</strain>
    </source>
</reference>
<keyword evidence="1" id="KW-0812">Transmembrane</keyword>
<keyword evidence="1" id="KW-0472">Membrane</keyword>
<evidence type="ECO:0000313" key="2">
    <source>
        <dbReference type="EMBL" id="GMI09342.1"/>
    </source>
</evidence>
<dbReference type="EMBL" id="BRXX01000397">
    <property type="protein sequence ID" value="GMI09342.1"/>
    <property type="molecule type" value="Genomic_DNA"/>
</dbReference>
<dbReference type="Proteomes" id="UP001165160">
    <property type="component" value="Unassembled WGS sequence"/>
</dbReference>
<name>A0A9W7FBY9_9STRA</name>
<feature type="transmembrane region" description="Helical" evidence="1">
    <location>
        <begin position="53"/>
        <end position="71"/>
    </location>
</feature>
<proteinExistence type="predicted"/>
<keyword evidence="3" id="KW-1185">Reference proteome</keyword>
<keyword evidence="1" id="KW-1133">Transmembrane helix</keyword>
<gene>
    <name evidence="2" type="ORF">TrVE_jg758</name>
</gene>
<accession>A0A9W7FBY9</accession>